<evidence type="ECO:0000313" key="2">
    <source>
        <dbReference type="EMBL" id="SVC18216.1"/>
    </source>
</evidence>
<dbReference type="EMBL" id="UINC01077776">
    <property type="protein sequence ID" value="SVC18216.1"/>
    <property type="molecule type" value="Genomic_DNA"/>
</dbReference>
<gene>
    <name evidence="2" type="ORF">METZ01_LOCUS271070</name>
</gene>
<name>A0A382K2I6_9ZZZZ</name>
<reference evidence="2" key="1">
    <citation type="submission" date="2018-05" db="EMBL/GenBank/DDBJ databases">
        <authorList>
            <person name="Lanie J.A."/>
            <person name="Ng W.-L."/>
            <person name="Kazmierczak K.M."/>
            <person name="Andrzejewski T.M."/>
            <person name="Davidsen T.M."/>
            <person name="Wayne K.J."/>
            <person name="Tettelin H."/>
            <person name="Glass J.I."/>
            <person name="Rusch D."/>
            <person name="Podicherti R."/>
            <person name="Tsui H.-C.T."/>
            <person name="Winkler M.E."/>
        </authorList>
    </citation>
    <scope>NUCLEOTIDE SEQUENCE</scope>
</reference>
<sequence>MPSKFFGNRLEKQTRVKKGVKQKFDNKSNKAKSSGIRKVGRGN</sequence>
<accession>A0A382K2I6</accession>
<dbReference type="AlphaFoldDB" id="A0A382K2I6"/>
<proteinExistence type="predicted"/>
<evidence type="ECO:0000256" key="1">
    <source>
        <dbReference type="SAM" id="MobiDB-lite"/>
    </source>
</evidence>
<organism evidence="2">
    <name type="scientific">marine metagenome</name>
    <dbReference type="NCBI Taxonomy" id="408172"/>
    <lineage>
        <taxon>unclassified sequences</taxon>
        <taxon>metagenomes</taxon>
        <taxon>ecological metagenomes</taxon>
    </lineage>
</organism>
<protein>
    <submittedName>
        <fullName evidence="2">Uncharacterized protein</fullName>
    </submittedName>
</protein>
<feature type="region of interest" description="Disordered" evidence="1">
    <location>
        <begin position="1"/>
        <end position="43"/>
    </location>
</feature>